<accession>A0ABQ8UM48</accession>
<evidence type="ECO:0000313" key="2">
    <source>
        <dbReference type="EMBL" id="KAJ4458777.1"/>
    </source>
</evidence>
<dbReference type="PANTHER" id="PTHR20929">
    <property type="entry name" value="LUNG ADENOMA SUSCEPTIBILITY 1-RELATED"/>
    <property type="match status" value="1"/>
</dbReference>
<organism evidence="2 3">
    <name type="scientific">Paratrimastix pyriformis</name>
    <dbReference type="NCBI Taxonomy" id="342808"/>
    <lineage>
        <taxon>Eukaryota</taxon>
        <taxon>Metamonada</taxon>
        <taxon>Preaxostyla</taxon>
        <taxon>Paratrimastigidae</taxon>
        <taxon>Paratrimastix</taxon>
    </lineage>
</organism>
<sequence length="572" mass="62653">MTAGYLHRAEEVAQQLAAAAQQAALEAQQSGTLQNLVAKSTEVVEARAALCAYALWVNLNKQFKTKKIEFPEVGMTATFSKALSSMGFAFRYLFLEHHPFEDEPDMTALPIVPAAPSYSIKRWSIRQVTPLYKSVAPFPYVATTTADAHPMAPRFLFVQAAQKKQDQAPLRVLLKVPPGVIIAHAILDPDAREAFVHMPPPAAPAAPAAHPEGPAPGADDDKENRLSPAADPDADPGGPRPTVGWLDVATRQWRTDDIGEPHYDPATRTLQFATAHFCPHALLVPRAACFHSSWDIRPVAPAVALFTVVTPLCEVAIEVHPGAAVLVGPEDPELAHLLHKPFNVPYLLHQLRHAGINLLPTEADLAHITEKISVKDPAQEREFHRELSAAVAAFGATALPHNRNLGPKEFLFRIWEADLTEELALPSIALPTPRDGVGRLQMPLLQLRPRDTATDASASVSLSPRLSAPPGTFLPEVRQYLPPGYRPPMTDEGKLLTVLYERNNCRLLMYREGDANFDPSALEKNKKAHLDVVGTVKEVVTVDVIQRMEESSMLFTEAIRTLLDCVRPLSFG</sequence>
<dbReference type="Proteomes" id="UP001141327">
    <property type="component" value="Unassembled WGS sequence"/>
</dbReference>
<name>A0ABQ8UM48_9EUKA</name>
<evidence type="ECO:0000313" key="3">
    <source>
        <dbReference type="Proteomes" id="UP001141327"/>
    </source>
</evidence>
<dbReference type="InterPro" id="IPR023247">
    <property type="entry name" value="IC97/Dnai7-like"/>
</dbReference>
<protein>
    <submittedName>
        <fullName evidence="2">Cancer susceptibility candidate protein 1</fullName>
    </submittedName>
</protein>
<dbReference type="PANTHER" id="PTHR20929:SF11">
    <property type="entry name" value="DYNEIN AXONEMAL INTERMEDIATE CHAIN 7"/>
    <property type="match status" value="1"/>
</dbReference>
<dbReference type="EMBL" id="JAPMOS010000025">
    <property type="protein sequence ID" value="KAJ4458777.1"/>
    <property type="molecule type" value="Genomic_DNA"/>
</dbReference>
<feature type="region of interest" description="Disordered" evidence="1">
    <location>
        <begin position="197"/>
        <end position="244"/>
    </location>
</feature>
<evidence type="ECO:0000256" key="1">
    <source>
        <dbReference type="SAM" id="MobiDB-lite"/>
    </source>
</evidence>
<feature type="compositionally biased region" description="Low complexity" evidence="1">
    <location>
        <begin position="205"/>
        <end position="217"/>
    </location>
</feature>
<proteinExistence type="predicted"/>
<gene>
    <name evidence="2" type="ORF">PAPYR_5286</name>
</gene>
<keyword evidence="3" id="KW-1185">Reference proteome</keyword>
<reference evidence="2" key="1">
    <citation type="journal article" date="2022" name="bioRxiv">
        <title>Genomics of Preaxostyla Flagellates Illuminates Evolutionary Transitions and the Path Towards Mitochondrial Loss.</title>
        <authorList>
            <person name="Novak L.V.F."/>
            <person name="Treitli S.C."/>
            <person name="Pyrih J."/>
            <person name="Halakuc P."/>
            <person name="Pipaliya S.V."/>
            <person name="Vacek V."/>
            <person name="Brzon O."/>
            <person name="Soukal P."/>
            <person name="Eme L."/>
            <person name="Dacks J.B."/>
            <person name="Karnkowska A."/>
            <person name="Elias M."/>
            <person name="Hampl V."/>
        </authorList>
    </citation>
    <scope>NUCLEOTIDE SEQUENCE</scope>
    <source>
        <strain evidence="2">RCP-MX</strain>
    </source>
</reference>
<comment type="caution">
    <text evidence="2">The sequence shown here is derived from an EMBL/GenBank/DDBJ whole genome shotgun (WGS) entry which is preliminary data.</text>
</comment>